<dbReference type="PANTHER" id="PTHR43328">
    <property type="entry name" value="ACETYLTRANSFERASE-RELATED"/>
    <property type="match status" value="1"/>
</dbReference>
<name>A0A5B9DSR4_9HYPH</name>
<dbReference type="PROSITE" id="PS51186">
    <property type="entry name" value="GNAT"/>
    <property type="match status" value="1"/>
</dbReference>
<accession>A0A5B9DSR4</accession>
<dbReference type="GO" id="GO:0016747">
    <property type="term" value="F:acyltransferase activity, transferring groups other than amino-acyl groups"/>
    <property type="evidence" value="ECO:0007669"/>
    <property type="project" value="InterPro"/>
</dbReference>
<dbReference type="SUPFAM" id="SSF55729">
    <property type="entry name" value="Acyl-CoA N-acyltransferases (Nat)"/>
    <property type="match status" value="1"/>
</dbReference>
<dbReference type="KEGG" id="yti:FNA67_19695"/>
<evidence type="ECO:0000259" key="1">
    <source>
        <dbReference type="PROSITE" id="PS51186"/>
    </source>
</evidence>
<dbReference type="InterPro" id="IPR000182">
    <property type="entry name" value="GNAT_dom"/>
</dbReference>
<dbReference type="EMBL" id="CP041690">
    <property type="protein sequence ID" value="QEE22247.1"/>
    <property type="molecule type" value="Genomic_DNA"/>
</dbReference>
<dbReference type="Gene3D" id="3.40.630.30">
    <property type="match status" value="1"/>
</dbReference>
<protein>
    <submittedName>
        <fullName evidence="2">GNAT family N-acetyltransferase</fullName>
    </submittedName>
</protein>
<keyword evidence="2" id="KW-0808">Transferase</keyword>
<organism evidence="2 3">
    <name type="scientific">Paradevosia tibetensis</name>
    <dbReference type="NCBI Taxonomy" id="1447062"/>
    <lineage>
        <taxon>Bacteria</taxon>
        <taxon>Pseudomonadati</taxon>
        <taxon>Pseudomonadota</taxon>
        <taxon>Alphaproteobacteria</taxon>
        <taxon>Hyphomicrobiales</taxon>
        <taxon>Devosiaceae</taxon>
        <taxon>Paradevosia</taxon>
    </lineage>
</organism>
<sequence>MVEMSGIDLKTALPLRIETERLTLRPPMRADVFDLVDQANNPRIARMLKRMPHPYTKADAIGFVDITAQREAERAYVVTMKRGTLVGVASFMFAHGHPPEIGYWFGEYYWGRGFATEVVRAMVCTAHDTGHFPVICAQALAHNYASARVLEKAGFGRTHTSVDAEGVTKGKSVIHFRLEKAEEAA</sequence>
<feature type="domain" description="N-acetyltransferase" evidence="1">
    <location>
        <begin position="31"/>
        <end position="183"/>
    </location>
</feature>
<dbReference type="Proteomes" id="UP000321062">
    <property type="component" value="Chromosome"/>
</dbReference>
<dbReference type="PANTHER" id="PTHR43328:SF1">
    <property type="entry name" value="N-ACETYLTRANSFERASE DOMAIN-CONTAINING PROTEIN"/>
    <property type="match status" value="1"/>
</dbReference>
<dbReference type="InterPro" id="IPR016181">
    <property type="entry name" value="Acyl_CoA_acyltransferase"/>
</dbReference>
<proteinExistence type="predicted"/>
<evidence type="ECO:0000313" key="3">
    <source>
        <dbReference type="Proteomes" id="UP000321062"/>
    </source>
</evidence>
<gene>
    <name evidence="2" type="ORF">FNA67_19695</name>
</gene>
<evidence type="ECO:0000313" key="2">
    <source>
        <dbReference type="EMBL" id="QEE22247.1"/>
    </source>
</evidence>
<dbReference type="OrthoDB" id="9804153at2"/>
<keyword evidence="3" id="KW-1185">Reference proteome</keyword>
<dbReference type="AlphaFoldDB" id="A0A5B9DSR4"/>
<reference evidence="2 3" key="1">
    <citation type="journal article" date="2015" name="Int. J. Syst. Evol. Microbiol.">
        <title>Youhaiella tibetensis gen. nov., sp. nov., isolated from subsurface sediment.</title>
        <authorList>
            <person name="Wang Y.X."/>
            <person name="Huang F.Q."/>
            <person name="Nogi Y."/>
            <person name="Pang S.J."/>
            <person name="Wang P.K."/>
            <person name="Lv J."/>
        </authorList>
    </citation>
    <scope>NUCLEOTIDE SEQUENCE [LARGE SCALE GENOMIC DNA]</scope>
    <source>
        <strain evidence="3">fig4</strain>
    </source>
</reference>
<dbReference type="Pfam" id="PF13302">
    <property type="entry name" value="Acetyltransf_3"/>
    <property type="match status" value="1"/>
</dbReference>